<evidence type="ECO:0000313" key="5">
    <source>
        <dbReference type="WBParaSite" id="TTAC_0000829601-mRNA-1"/>
    </source>
</evidence>
<dbReference type="InterPro" id="IPR014721">
    <property type="entry name" value="Ribsml_uS5_D2-typ_fold_subgr"/>
</dbReference>
<keyword evidence="2" id="KW-0067">ATP-binding</keyword>
<dbReference type="Pfam" id="PF10509">
    <property type="entry name" value="GalKase_gal_bdg"/>
    <property type="match status" value="1"/>
</dbReference>
<evidence type="ECO:0000256" key="1">
    <source>
        <dbReference type="ARBA" id="ARBA00022741"/>
    </source>
</evidence>
<dbReference type="GO" id="GO:0006012">
    <property type="term" value="P:galactose metabolic process"/>
    <property type="evidence" value="ECO:0007669"/>
    <property type="project" value="TreeGrafter"/>
</dbReference>
<dbReference type="Gene3D" id="3.30.230.10">
    <property type="match status" value="1"/>
</dbReference>
<evidence type="ECO:0000259" key="3">
    <source>
        <dbReference type="Pfam" id="PF08544"/>
    </source>
</evidence>
<dbReference type="GO" id="GO:0005524">
    <property type="term" value="F:ATP binding"/>
    <property type="evidence" value="ECO:0007669"/>
    <property type="project" value="UniProtKB-KW"/>
</dbReference>
<dbReference type="PRINTS" id="PR00959">
    <property type="entry name" value="MEVGALKINASE"/>
</dbReference>
<dbReference type="GO" id="GO:0005829">
    <property type="term" value="C:cytosol"/>
    <property type="evidence" value="ECO:0007669"/>
    <property type="project" value="TreeGrafter"/>
</dbReference>
<feature type="domain" description="GHMP kinase C-terminal" evidence="3">
    <location>
        <begin position="260"/>
        <end position="333"/>
    </location>
</feature>
<dbReference type="InterPro" id="IPR020568">
    <property type="entry name" value="Ribosomal_Su5_D2-typ_SF"/>
</dbReference>
<sequence>LRSLIVDRYPEVHRCEFIVRAPGRINLIGACEHIDYSGYAVLPMALRQAVYIAVSSQPTSGRKQIKICSENETLETYEEEMERALNFANCGPPQPLKWYHYVLCGVCGFSEYAKHHFSPIMIEFTKPNLTITPVRIPKGGVFCVADSGARLNKAATPDYNTRVLQCKQAAKILLNHLGKNGGGNEEEVILRSAQRAYGKAQPGQMLGPDSPLARVFVGKLAECAAVRCATHCYAEAQRVLDFKGLCEEEGQGDRDNEDILRKLGELMNASHESCRDLYKCSCPELDRLVDICRWAGSYGSRLTGAGWGGCVISLVPESHSEEFLATVAKTYYNATPEAVSQELFLTQPGRAAGIIDVSPK</sequence>
<dbReference type="SUPFAM" id="SSF55060">
    <property type="entry name" value="GHMP Kinase, C-terminal domain"/>
    <property type="match status" value="1"/>
</dbReference>
<dbReference type="InterPro" id="IPR036554">
    <property type="entry name" value="GHMP_kinase_C_sf"/>
</dbReference>
<evidence type="ECO:0000259" key="4">
    <source>
        <dbReference type="Pfam" id="PF10509"/>
    </source>
</evidence>
<feature type="domain" description="Galactokinase N-terminal" evidence="4">
    <location>
        <begin position="16"/>
        <end position="55"/>
    </location>
</feature>
<dbReference type="SUPFAM" id="SSF54211">
    <property type="entry name" value="Ribosomal protein S5 domain 2-like"/>
    <property type="match status" value="1"/>
</dbReference>
<organism evidence="5">
    <name type="scientific">Hydatigena taeniaeformis</name>
    <name type="common">Feline tapeworm</name>
    <name type="synonym">Taenia taeniaeformis</name>
    <dbReference type="NCBI Taxonomy" id="6205"/>
    <lineage>
        <taxon>Eukaryota</taxon>
        <taxon>Metazoa</taxon>
        <taxon>Spiralia</taxon>
        <taxon>Lophotrochozoa</taxon>
        <taxon>Platyhelminthes</taxon>
        <taxon>Cestoda</taxon>
        <taxon>Eucestoda</taxon>
        <taxon>Cyclophyllidea</taxon>
        <taxon>Taeniidae</taxon>
        <taxon>Hydatigera</taxon>
    </lineage>
</organism>
<dbReference type="Gene3D" id="3.30.70.890">
    <property type="entry name" value="GHMP kinase, C-terminal domain"/>
    <property type="match status" value="1"/>
</dbReference>
<name>A0A0R3X4F8_HYDTA</name>
<dbReference type="GO" id="GO:0004335">
    <property type="term" value="F:galactokinase activity"/>
    <property type="evidence" value="ECO:0007669"/>
    <property type="project" value="TreeGrafter"/>
</dbReference>
<evidence type="ECO:0000256" key="2">
    <source>
        <dbReference type="ARBA" id="ARBA00022840"/>
    </source>
</evidence>
<dbReference type="WBParaSite" id="TTAC_0000829601-mRNA-1">
    <property type="protein sequence ID" value="TTAC_0000829601-mRNA-1"/>
    <property type="gene ID" value="TTAC_0000829601"/>
</dbReference>
<dbReference type="PANTHER" id="PTHR10457">
    <property type="entry name" value="MEVALONATE KINASE/GALACTOKINASE"/>
    <property type="match status" value="1"/>
</dbReference>
<dbReference type="AlphaFoldDB" id="A0A0R3X4F8"/>
<dbReference type="PIRSF" id="PIRSF000530">
    <property type="entry name" value="Galactokinase"/>
    <property type="match status" value="1"/>
</dbReference>
<dbReference type="InterPro" id="IPR006206">
    <property type="entry name" value="Mevalonate/galactokinase"/>
</dbReference>
<keyword evidence="1" id="KW-0547">Nucleotide-binding</keyword>
<dbReference type="PANTHER" id="PTHR10457:SF7">
    <property type="entry name" value="GALACTOKINASE-RELATED"/>
    <property type="match status" value="1"/>
</dbReference>
<dbReference type="InterPro" id="IPR013750">
    <property type="entry name" value="GHMP_kinase_C_dom"/>
</dbReference>
<protein>
    <submittedName>
        <fullName evidence="5">N-acetylgalactosamine kinase</fullName>
    </submittedName>
</protein>
<dbReference type="InterPro" id="IPR019539">
    <property type="entry name" value="GalKase_N"/>
</dbReference>
<dbReference type="STRING" id="6205.A0A0R3X4F8"/>
<accession>A0A0R3X4F8</accession>
<dbReference type="Pfam" id="PF08544">
    <property type="entry name" value="GHMP_kinases_C"/>
    <property type="match status" value="1"/>
</dbReference>
<reference evidence="5" key="1">
    <citation type="submission" date="2017-02" db="UniProtKB">
        <authorList>
            <consortium name="WormBaseParasite"/>
        </authorList>
    </citation>
    <scope>IDENTIFICATION</scope>
</reference>
<proteinExistence type="predicted"/>